<proteinExistence type="inferred from homology"/>
<evidence type="ECO:0000313" key="3">
    <source>
        <dbReference type="Proteomes" id="UP001160148"/>
    </source>
</evidence>
<dbReference type="SUPFAM" id="SSF53067">
    <property type="entry name" value="Actin-like ATPase domain"/>
    <property type="match status" value="2"/>
</dbReference>
<sequence length="430" mass="48605">MVGHSDSRLFTRVDNRARTAAADMKHNNIMFYICGTPSSDIPAVFGDMLNGKESVEHTNRIGENSKYKVDTNTLCVPREGMELINIMDKGLIQDWDAFENLMEYAYSSCLFTDPKFHSIIFTESPMNTDKNREKLMELLFEKFNVPAMMLCKNSAAAAFSCGVQTGIVVDSGATHTTAVPVYEGYVMTGAIVSSPMGGDFILNKCEQYLSENNIDVIPHYLIANKKPVNAREIPIWSRKNTVPNVTNSWHNYMCKSVVEDFKHTVLEVADRDAILSNLPTCHYEFPNGYNQEFGSERFIIPEFLFNTNLSYDLTSLSRIVHLCAEMCHSKIINELYANIIVTGGNSLIKGFPRRLHSEIAGNFRNISRVKLTAPIDSSIRRFGAWIGGALLATTAKLNHLWYSSNDYHENGTNEINHNYHVNKFRLNIHR</sequence>
<reference evidence="2 3" key="1">
    <citation type="submission" date="2023-01" db="EMBL/GenBank/DDBJ databases">
        <authorList>
            <person name="Whitehead M."/>
        </authorList>
    </citation>
    <scope>NUCLEOTIDE SEQUENCE [LARGE SCALE GENOMIC DNA]</scope>
</reference>
<dbReference type="Pfam" id="PF00022">
    <property type="entry name" value="Actin"/>
    <property type="match status" value="1"/>
</dbReference>
<evidence type="ECO:0000313" key="2">
    <source>
        <dbReference type="EMBL" id="CAI6358006.1"/>
    </source>
</evidence>
<dbReference type="Gene3D" id="3.30.420.40">
    <property type="match status" value="2"/>
</dbReference>
<gene>
    <name evidence="2" type="ORF">MEUPH1_LOCUS13568</name>
</gene>
<dbReference type="EMBL" id="CARXXK010000002">
    <property type="protein sequence ID" value="CAI6358006.1"/>
    <property type="molecule type" value="Genomic_DNA"/>
</dbReference>
<dbReference type="PRINTS" id="PR00190">
    <property type="entry name" value="ACTIN"/>
</dbReference>
<dbReference type="SMART" id="SM00268">
    <property type="entry name" value="ACTIN"/>
    <property type="match status" value="1"/>
</dbReference>
<comment type="similarity">
    <text evidence="1">Belongs to the actin family.</text>
</comment>
<dbReference type="Proteomes" id="UP001160148">
    <property type="component" value="Unassembled WGS sequence"/>
</dbReference>
<name>A0AAV0WQA8_9HEMI</name>
<organism evidence="2 3">
    <name type="scientific">Macrosiphum euphorbiae</name>
    <name type="common">potato aphid</name>
    <dbReference type="NCBI Taxonomy" id="13131"/>
    <lineage>
        <taxon>Eukaryota</taxon>
        <taxon>Metazoa</taxon>
        <taxon>Ecdysozoa</taxon>
        <taxon>Arthropoda</taxon>
        <taxon>Hexapoda</taxon>
        <taxon>Insecta</taxon>
        <taxon>Pterygota</taxon>
        <taxon>Neoptera</taxon>
        <taxon>Paraneoptera</taxon>
        <taxon>Hemiptera</taxon>
        <taxon>Sternorrhyncha</taxon>
        <taxon>Aphidomorpha</taxon>
        <taxon>Aphidoidea</taxon>
        <taxon>Aphididae</taxon>
        <taxon>Macrosiphini</taxon>
        <taxon>Macrosiphum</taxon>
    </lineage>
</organism>
<dbReference type="InterPro" id="IPR043129">
    <property type="entry name" value="ATPase_NBD"/>
</dbReference>
<evidence type="ECO:0000256" key="1">
    <source>
        <dbReference type="RuleBase" id="RU000487"/>
    </source>
</evidence>
<dbReference type="PANTHER" id="PTHR11937">
    <property type="entry name" value="ACTIN"/>
    <property type="match status" value="1"/>
</dbReference>
<comment type="caution">
    <text evidence="2">The sequence shown here is derived from an EMBL/GenBank/DDBJ whole genome shotgun (WGS) entry which is preliminary data.</text>
</comment>
<dbReference type="InterPro" id="IPR004000">
    <property type="entry name" value="Actin"/>
</dbReference>
<accession>A0AAV0WQA8</accession>
<protein>
    <recommendedName>
        <fullName evidence="4">Actin</fullName>
    </recommendedName>
</protein>
<evidence type="ECO:0008006" key="4">
    <source>
        <dbReference type="Google" id="ProtNLM"/>
    </source>
</evidence>
<dbReference type="Gene3D" id="3.90.640.10">
    <property type="entry name" value="Actin, Chain A, domain 4"/>
    <property type="match status" value="1"/>
</dbReference>
<keyword evidence="3" id="KW-1185">Reference proteome</keyword>
<dbReference type="Gene3D" id="2.30.36.70">
    <property type="entry name" value="Actin, Chain A, domain 2"/>
    <property type="match status" value="1"/>
</dbReference>
<dbReference type="AlphaFoldDB" id="A0AAV0WQA8"/>